<dbReference type="SUPFAM" id="SSF54919">
    <property type="entry name" value="Nucleoside diphosphate kinase, NDK"/>
    <property type="match status" value="1"/>
</dbReference>
<dbReference type="EMBL" id="BAAANN010000010">
    <property type="protein sequence ID" value="GAA1957460.1"/>
    <property type="molecule type" value="Genomic_DNA"/>
</dbReference>
<dbReference type="InterPro" id="IPR034907">
    <property type="entry name" value="NDK-like_dom"/>
</dbReference>
<evidence type="ECO:0000256" key="1">
    <source>
        <dbReference type="PROSITE-ProRule" id="PRU00706"/>
    </source>
</evidence>
<evidence type="ECO:0000313" key="4">
    <source>
        <dbReference type="Proteomes" id="UP001501116"/>
    </source>
</evidence>
<dbReference type="PROSITE" id="PS51374">
    <property type="entry name" value="NDPK_LIKE"/>
    <property type="match status" value="1"/>
</dbReference>
<sequence>MTRHAPPLPAALSCLPDKRAAFAADTYYQESAEQLAALTADVTGFATTHGVLLLKPDAVVTRSLLPALDWVRETGFRVVAAAPVRLTRTTVRALWYFQWNLATEYRRRLADLFAASTDSLVVVVRPERATEVPVPVLLTELKGPTDPAAREPGQLRHLLGDHGYLLNLAHTADEPADVLRELGVYFGQSERERVFTAALAGDDEQDRARKLAHELYAQAPRHDLGYGAAVERLRRAAPGYGSVRELIEEAWRTGAALDPWDTVVAGASVFPMRRKGFEPLLGGVTVAQWRRCAAEGQ</sequence>
<feature type="domain" description="Nucleoside diphosphate kinase-like" evidence="2">
    <location>
        <begin position="47"/>
        <end position="193"/>
    </location>
</feature>
<dbReference type="SMART" id="SM00562">
    <property type="entry name" value="NDK"/>
    <property type="match status" value="1"/>
</dbReference>
<reference evidence="4" key="1">
    <citation type="journal article" date="2019" name="Int. J. Syst. Evol. Microbiol.">
        <title>The Global Catalogue of Microorganisms (GCM) 10K type strain sequencing project: providing services to taxonomists for standard genome sequencing and annotation.</title>
        <authorList>
            <consortium name="The Broad Institute Genomics Platform"/>
            <consortium name="The Broad Institute Genome Sequencing Center for Infectious Disease"/>
            <person name="Wu L."/>
            <person name="Ma J."/>
        </authorList>
    </citation>
    <scope>NUCLEOTIDE SEQUENCE [LARGE SCALE GENOMIC DNA]</scope>
    <source>
        <strain evidence="4">JCM 14545</strain>
    </source>
</reference>
<dbReference type="Gene3D" id="3.30.70.141">
    <property type="entry name" value="Nucleoside diphosphate kinase-like domain"/>
    <property type="match status" value="1"/>
</dbReference>
<dbReference type="RefSeq" id="WP_344417921.1">
    <property type="nucleotide sequence ID" value="NZ_BAAANN010000010.1"/>
</dbReference>
<protein>
    <recommendedName>
        <fullName evidence="2">Nucleoside diphosphate kinase-like domain-containing protein</fullName>
    </recommendedName>
</protein>
<keyword evidence="4" id="KW-1185">Reference proteome</keyword>
<name>A0ABP5C3V3_9PSEU</name>
<comment type="caution">
    <text evidence="1">Lacks conserved residue(s) required for the propagation of feature annotation.</text>
</comment>
<dbReference type="Proteomes" id="UP001501116">
    <property type="component" value="Unassembled WGS sequence"/>
</dbReference>
<evidence type="ECO:0000259" key="2">
    <source>
        <dbReference type="SMART" id="SM00562"/>
    </source>
</evidence>
<dbReference type="Pfam" id="PF00334">
    <property type="entry name" value="NDK"/>
    <property type="match status" value="1"/>
</dbReference>
<comment type="caution">
    <text evidence="3">The sequence shown here is derived from an EMBL/GenBank/DDBJ whole genome shotgun (WGS) entry which is preliminary data.</text>
</comment>
<dbReference type="InterPro" id="IPR036850">
    <property type="entry name" value="NDK-like_dom_sf"/>
</dbReference>
<comment type="similarity">
    <text evidence="1">Belongs to the NDK family.</text>
</comment>
<organism evidence="3 4">
    <name type="scientific">Amycolatopsis minnesotensis</name>
    <dbReference type="NCBI Taxonomy" id="337894"/>
    <lineage>
        <taxon>Bacteria</taxon>
        <taxon>Bacillati</taxon>
        <taxon>Actinomycetota</taxon>
        <taxon>Actinomycetes</taxon>
        <taxon>Pseudonocardiales</taxon>
        <taxon>Pseudonocardiaceae</taxon>
        <taxon>Amycolatopsis</taxon>
    </lineage>
</organism>
<evidence type="ECO:0000313" key="3">
    <source>
        <dbReference type="EMBL" id="GAA1957460.1"/>
    </source>
</evidence>
<gene>
    <name evidence="3" type="ORF">GCM10009754_29480</name>
</gene>
<accession>A0ABP5C3V3</accession>
<proteinExistence type="inferred from homology"/>